<accession>A0A0D0DWY0</accession>
<dbReference type="Gene3D" id="3.40.50.300">
    <property type="entry name" value="P-loop containing nucleotide triphosphate hydrolases"/>
    <property type="match status" value="1"/>
</dbReference>
<gene>
    <name evidence="2" type="ORF">PAXRUDRAFT_447952</name>
</gene>
<dbReference type="InParanoid" id="A0A0D0DWY0"/>
<dbReference type="EMBL" id="KN825106">
    <property type="protein sequence ID" value="KIK94446.1"/>
    <property type="molecule type" value="Genomic_DNA"/>
</dbReference>
<dbReference type="InterPro" id="IPR027417">
    <property type="entry name" value="P-loop_NTPase"/>
</dbReference>
<organism evidence="2 3">
    <name type="scientific">Paxillus rubicundulus Ve08.2h10</name>
    <dbReference type="NCBI Taxonomy" id="930991"/>
    <lineage>
        <taxon>Eukaryota</taxon>
        <taxon>Fungi</taxon>
        <taxon>Dikarya</taxon>
        <taxon>Basidiomycota</taxon>
        <taxon>Agaricomycotina</taxon>
        <taxon>Agaricomycetes</taxon>
        <taxon>Agaricomycetidae</taxon>
        <taxon>Boletales</taxon>
        <taxon>Paxilineae</taxon>
        <taxon>Paxillaceae</taxon>
        <taxon>Paxillus</taxon>
    </lineage>
</organism>
<dbReference type="SUPFAM" id="SSF52540">
    <property type="entry name" value="P-loop containing nucleoside triphosphate hydrolases"/>
    <property type="match status" value="1"/>
</dbReference>
<feature type="region of interest" description="Disordered" evidence="1">
    <location>
        <begin position="448"/>
        <end position="472"/>
    </location>
</feature>
<name>A0A0D0DWY0_9AGAM</name>
<dbReference type="STRING" id="930991.A0A0D0DWY0"/>
<reference evidence="3" key="2">
    <citation type="submission" date="2015-01" db="EMBL/GenBank/DDBJ databases">
        <title>Evolutionary Origins and Diversification of the Mycorrhizal Mutualists.</title>
        <authorList>
            <consortium name="DOE Joint Genome Institute"/>
            <consortium name="Mycorrhizal Genomics Consortium"/>
            <person name="Kohler A."/>
            <person name="Kuo A."/>
            <person name="Nagy L.G."/>
            <person name="Floudas D."/>
            <person name="Copeland A."/>
            <person name="Barry K.W."/>
            <person name="Cichocki N."/>
            <person name="Veneault-Fourrey C."/>
            <person name="LaButti K."/>
            <person name="Lindquist E.A."/>
            <person name="Lipzen A."/>
            <person name="Lundell T."/>
            <person name="Morin E."/>
            <person name="Murat C."/>
            <person name="Riley R."/>
            <person name="Ohm R."/>
            <person name="Sun H."/>
            <person name="Tunlid A."/>
            <person name="Henrissat B."/>
            <person name="Grigoriev I.V."/>
            <person name="Hibbett D.S."/>
            <person name="Martin F."/>
        </authorList>
    </citation>
    <scope>NUCLEOTIDE SEQUENCE [LARGE SCALE GENOMIC DNA]</scope>
    <source>
        <strain evidence="3">Ve08.2h10</strain>
    </source>
</reference>
<protein>
    <recommendedName>
        <fullName evidence="4">ATPase domain-containing protein</fullName>
    </recommendedName>
</protein>
<evidence type="ECO:0000256" key="1">
    <source>
        <dbReference type="SAM" id="MobiDB-lite"/>
    </source>
</evidence>
<proteinExistence type="predicted"/>
<dbReference type="PANTHER" id="PTHR37096">
    <property type="entry name" value="YALI0E33429P"/>
    <property type="match status" value="1"/>
</dbReference>
<dbReference type="Proteomes" id="UP000054538">
    <property type="component" value="Unassembled WGS sequence"/>
</dbReference>
<dbReference type="AlphaFoldDB" id="A0A0D0DWY0"/>
<dbReference type="HOGENOM" id="CLU_019468_0_0_1"/>
<dbReference type="InterPro" id="IPR051667">
    <property type="entry name" value="Archaeal_ATPase_domain"/>
</dbReference>
<dbReference type="PANTHER" id="PTHR37096:SF1">
    <property type="entry name" value="AAA+ ATPASE DOMAIN-CONTAINING PROTEIN"/>
    <property type="match status" value="1"/>
</dbReference>
<dbReference type="OrthoDB" id="2150628at2759"/>
<evidence type="ECO:0000313" key="3">
    <source>
        <dbReference type="Proteomes" id="UP000054538"/>
    </source>
</evidence>
<reference evidence="2 3" key="1">
    <citation type="submission" date="2014-04" db="EMBL/GenBank/DDBJ databases">
        <authorList>
            <consortium name="DOE Joint Genome Institute"/>
            <person name="Kuo A."/>
            <person name="Kohler A."/>
            <person name="Jargeat P."/>
            <person name="Nagy L.G."/>
            <person name="Floudas D."/>
            <person name="Copeland A."/>
            <person name="Barry K.W."/>
            <person name="Cichocki N."/>
            <person name="Veneault-Fourrey C."/>
            <person name="LaButti K."/>
            <person name="Lindquist E.A."/>
            <person name="Lipzen A."/>
            <person name="Lundell T."/>
            <person name="Morin E."/>
            <person name="Murat C."/>
            <person name="Sun H."/>
            <person name="Tunlid A."/>
            <person name="Henrissat B."/>
            <person name="Grigoriev I.V."/>
            <person name="Hibbett D.S."/>
            <person name="Martin F."/>
            <person name="Nordberg H.P."/>
            <person name="Cantor M.N."/>
            <person name="Hua S.X."/>
        </authorList>
    </citation>
    <scope>NUCLEOTIDE SEQUENCE [LARGE SCALE GENOMIC DNA]</scope>
    <source>
        <strain evidence="2 3">Ve08.2h10</strain>
    </source>
</reference>
<sequence>MRTRNNRIQRNPSAGANPRPPRADAIQWLFSSNLPHRRSSAALSADIRRRNMFGMSEVFGVLLNPSETARSLTESRRLLEEARQEISEEREPSQLRTKHTFSRLPSFLPREAEMRALERALEGEPSFTVLFGASSVGKTVLLREVLSRERYHVLHFDLRIPGFADVSSLYMSLSQQMGQYFEEISKRMPGFEDFRKEVCGFRHDRLNVERRLSEAPVGSVGSQVRTSDVARLMELFQASLLKYAEFEPSEGIMNNSPPPHQNRWFFKRKDRKASDGARGMSSSVIKEPEKPSKKMPVLFFDEAHKLPSLIQSTDTMKCLLDSMLVLTKQDRLCHVIHATSDPFYQTWLRQLNVMQHCKILTIGDCSKSETRTFFFERMLLRVPEALRHALSFELLYEAFGGKLAHWQDYINEYVTAGGNFDVKQSSHFLQAHAALNLHIIHSSQVVSATGARDPTTPSTPAPRPRSSGPDALHAGLGPAGFRSYTSHRDSYGIEEHSADFSAMQLLKVMSKLSQPGTQHLPYFLLCRELGVRAVDGMIKGRVLNLHWTETIGKETEIPVISAPVSPVPMTTRVLSNNSYAGGASGTVGVESSEDGDMVMVHPVNLSTRDLGQIDEGDEQEIVGPKLTPLTPIMRYAMREVVQEYEDVRTVSEYASLNDPDEY</sequence>
<evidence type="ECO:0008006" key="4">
    <source>
        <dbReference type="Google" id="ProtNLM"/>
    </source>
</evidence>
<keyword evidence="3" id="KW-1185">Reference proteome</keyword>
<feature type="region of interest" description="Disordered" evidence="1">
    <location>
        <begin position="1"/>
        <end position="22"/>
    </location>
</feature>
<evidence type="ECO:0000313" key="2">
    <source>
        <dbReference type="EMBL" id="KIK94446.1"/>
    </source>
</evidence>